<feature type="transmembrane region" description="Helical" evidence="10">
    <location>
        <begin position="41"/>
        <end position="59"/>
    </location>
</feature>
<evidence type="ECO:0000256" key="2">
    <source>
        <dbReference type="ARBA" id="ARBA00005887"/>
    </source>
</evidence>
<feature type="transmembrane region" description="Helical" evidence="10">
    <location>
        <begin position="258"/>
        <end position="276"/>
    </location>
</feature>
<dbReference type="Proteomes" id="UP000265930">
    <property type="component" value="Unassembled WGS sequence"/>
</dbReference>
<dbReference type="EMBL" id="QXDJ01000005">
    <property type="protein sequence ID" value="RII33173.1"/>
    <property type="molecule type" value="Genomic_DNA"/>
</dbReference>
<feature type="transmembrane region" description="Helical" evidence="10">
    <location>
        <begin position="228"/>
        <end position="249"/>
    </location>
</feature>
<keyword evidence="8 10" id="KW-0924">Ammonia transport</keyword>
<evidence type="ECO:0000256" key="1">
    <source>
        <dbReference type="ARBA" id="ARBA00004651"/>
    </source>
</evidence>
<dbReference type="STRING" id="225345.CLCHR_27630"/>
<dbReference type="Pfam" id="PF00909">
    <property type="entry name" value="Ammonium_transp"/>
    <property type="match status" value="1"/>
</dbReference>
<keyword evidence="5 10" id="KW-0812">Transmembrane</keyword>
<organism evidence="12 14">
    <name type="scientific">Clostridium chromiireducens</name>
    <dbReference type="NCBI Taxonomy" id="225345"/>
    <lineage>
        <taxon>Bacteria</taxon>
        <taxon>Bacillati</taxon>
        <taxon>Bacillota</taxon>
        <taxon>Clostridia</taxon>
        <taxon>Eubacteriales</taxon>
        <taxon>Clostridiaceae</taxon>
        <taxon>Clostridium</taxon>
    </lineage>
</organism>
<evidence type="ECO:0000313" key="12">
    <source>
        <dbReference type="EMBL" id="OPJ60793.1"/>
    </source>
</evidence>
<evidence type="ECO:0000256" key="8">
    <source>
        <dbReference type="ARBA" id="ARBA00023177"/>
    </source>
</evidence>
<dbReference type="RefSeq" id="WP_079440399.1">
    <property type="nucleotide sequence ID" value="NZ_MZGT01000036.1"/>
</dbReference>
<dbReference type="InterPro" id="IPR001905">
    <property type="entry name" value="Ammonium_transpt"/>
</dbReference>
<feature type="transmembrane region" description="Helical" evidence="10">
    <location>
        <begin position="6"/>
        <end position="29"/>
    </location>
</feature>
<dbReference type="GO" id="GO:0005886">
    <property type="term" value="C:plasma membrane"/>
    <property type="evidence" value="ECO:0007669"/>
    <property type="project" value="UniProtKB-SubCell"/>
</dbReference>
<dbReference type="OrthoDB" id="9814202at2"/>
<reference evidence="12 14" key="1">
    <citation type="submission" date="2017-03" db="EMBL/GenBank/DDBJ databases">
        <title>Genome sequence of Clostridium chromiireducens DSM 23318.</title>
        <authorList>
            <person name="Poehlein A."/>
            <person name="Daniel R."/>
        </authorList>
    </citation>
    <scope>NUCLEOTIDE SEQUENCE [LARGE SCALE GENOMIC DNA]</scope>
    <source>
        <strain evidence="12 14">DSM 23318</strain>
    </source>
</reference>
<dbReference type="PANTHER" id="PTHR43029">
    <property type="entry name" value="AMMONIUM TRANSPORTER MEP2"/>
    <property type="match status" value="1"/>
</dbReference>
<evidence type="ECO:0000256" key="9">
    <source>
        <dbReference type="ARBA" id="ARBA00050025"/>
    </source>
</evidence>
<name>A0A1V4ILL6_9CLOT</name>
<evidence type="ECO:0000259" key="11">
    <source>
        <dbReference type="Pfam" id="PF00909"/>
    </source>
</evidence>
<evidence type="ECO:0000313" key="14">
    <source>
        <dbReference type="Proteomes" id="UP000191056"/>
    </source>
</evidence>
<feature type="transmembrane region" description="Helical" evidence="10">
    <location>
        <begin position="354"/>
        <end position="377"/>
    </location>
</feature>
<dbReference type="NCBIfam" id="TIGR00836">
    <property type="entry name" value="amt"/>
    <property type="match status" value="1"/>
</dbReference>
<feature type="transmembrane region" description="Helical" evidence="10">
    <location>
        <begin position="163"/>
        <end position="184"/>
    </location>
</feature>
<evidence type="ECO:0000256" key="6">
    <source>
        <dbReference type="ARBA" id="ARBA00022989"/>
    </source>
</evidence>
<dbReference type="AlphaFoldDB" id="A0A1V4ILL6"/>
<dbReference type="PROSITE" id="PS01219">
    <property type="entry name" value="AMMONIUM_TRANSP"/>
    <property type="match status" value="1"/>
</dbReference>
<dbReference type="Proteomes" id="UP000191056">
    <property type="component" value="Unassembled WGS sequence"/>
</dbReference>
<dbReference type="FunFam" id="1.10.3430.10:FF:000007">
    <property type="entry name" value="Ammonium transporter"/>
    <property type="match status" value="1"/>
</dbReference>
<accession>A0A1V4ILL6</accession>
<gene>
    <name evidence="12" type="primary">nrgA_2</name>
    <name evidence="13" type="synonym">amt</name>
    <name evidence="12" type="ORF">CLCHR_27630</name>
    <name evidence="13" type="ORF">D2A34_20325</name>
</gene>
<evidence type="ECO:0000256" key="3">
    <source>
        <dbReference type="ARBA" id="ARBA00022448"/>
    </source>
</evidence>
<feature type="transmembrane region" description="Helical" evidence="10">
    <location>
        <begin position="99"/>
        <end position="120"/>
    </location>
</feature>
<dbReference type="GO" id="GO:0008519">
    <property type="term" value="F:ammonium channel activity"/>
    <property type="evidence" value="ECO:0007669"/>
    <property type="project" value="InterPro"/>
</dbReference>
<feature type="transmembrane region" description="Helical" evidence="10">
    <location>
        <begin position="127"/>
        <end position="143"/>
    </location>
</feature>
<protein>
    <recommendedName>
        <fullName evidence="9 10">Ammonium transporter</fullName>
    </recommendedName>
</protein>
<feature type="transmembrane region" description="Helical" evidence="10">
    <location>
        <begin position="312"/>
        <end position="334"/>
    </location>
</feature>
<dbReference type="EMBL" id="MZGT01000036">
    <property type="protein sequence ID" value="OPJ60793.1"/>
    <property type="molecule type" value="Genomic_DNA"/>
</dbReference>
<proteinExistence type="inferred from homology"/>
<evidence type="ECO:0000313" key="13">
    <source>
        <dbReference type="EMBL" id="RII33173.1"/>
    </source>
</evidence>
<dbReference type="InterPro" id="IPR018047">
    <property type="entry name" value="Ammonium_transpt_CS"/>
</dbReference>
<keyword evidence="7 10" id="KW-0472">Membrane</keyword>
<reference evidence="13 15" key="2">
    <citation type="submission" date="2018-08" db="EMBL/GenBank/DDBJ databases">
        <title>Genome of Clostridium chromiireducens C1, DSM12136.</title>
        <authorList>
            <person name="Xing M."/>
            <person name="Wei Y."/>
            <person name="Ang E.L."/>
            <person name="Zhao H."/>
            <person name="Zhang Y."/>
        </authorList>
    </citation>
    <scope>NUCLEOTIDE SEQUENCE [LARGE SCALE GENOMIC DNA]</scope>
    <source>
        <strain evidence="13 15">C1</strain>
    </source>
</reference>
<dbReference type="Gene3D" id="1.10.3430.10">
    <property type="entry name" value="Ammonium transporter AmtB like domains"/>
    <property type="match status" value="1"/>
</dbReference>
<evidence type="ECO:0000256" key="7">
    <source>
        <dbReference type="ARBA" id="ARBA00023136"/>
    </source>
</evidence>
<evidence type="ECO:0000256" key="4">
    <source>
        <dbReference type="ARBA" id="ARBA00022475"/>
    </source>
</evidence>
<dbReference type="PANTHER" id="PTHR43029:SF10">
    <property type="entry name" value="AMMONIUM TRANSPORTER MEP2"/>
    <property type="match status" value="1"/>
</dbReference>
<keyword evidence="14" id="KW-1185">Reference proteome</keyword>
<feature type="domain" description="Ammonium transporter AmtB-like" evidence="11">
    <location>
        <begin position="10"/>
        <end position="407"/>
    </location>
</feature>
<feature type="transmembrane region" description="Helical" evidence="10">
    <location>
        <begin position="282"/>
        <end position="300"/>
    </location>
</feature>
<comment type="subcellular location">
    <subcellularLocation>
        <location evidence="1 10">Cell membrane</location>
        <topology evidence="1 10">Multi-pass membrane protein</topology>
    </subcellularLocation>
</comment>
<dbReference type="InterPro" id="IPR024041">
    <property type="entry name" value="NH4_transpt_AmtB-like_dom"/>
</dbReference>
<evidence type="ECO:0000256" key="10">
    <source>
        <dbReference type="RuleBase" id="RU362002"/>
    </source>
</evidence>
<dbReference type="SUPFAM" id="SSF111352">
    <property type="entry name" value="Ammonium transporter"/>
    <property type="match status" value="1"/>
</dbReference>
<keyword evidence="4" id="KW-1003">Cell membrane</keyword>
<evidence type="ECO:0000256" key="5">
    <source>
        <dbReference type="ARBA" id="ARBA00022692"/>
    </source>
</evidence>
<comment type="similarity">
    <text evidence="2 10">Belongs to the ammonia transporter channel (TC 1.A.11.2) family.</text>
</comment>
<dbReference type="InterPro" id="IPR029020">
    <property type="entry name" value="Ammonium/urea_transptr"/>
</dbReference>
<keyword evidence="3 10" id="KW-0813">Transport</keyword>
<feature type="transmembrane region" description="Helical" evidence="10">
    <location>
        <begin position="196"/>
        <end position="216"/>
    </location>
</feature>
<comment type="caution">
    <text evidence="12">The sequence shown here is derived from an EMBL/GenBank/DDBJ whole genome shotgun (WGS) entry which is preliminary data.</text>
</comment>
<keyword evidence="6 10" id="KW-1133">Transmembrane helix</keyword>
<sequence length="414" mass="43865">MEINFGDSSFMLICSALVLLMTPGLAFFYGGMVRRKNALNTLMSSFFVCGLASIMWVLVGYSLSFGNDFHGIIGGLNFLGFNGVGAEPSAYAPTIPQELFAAFQMMFAIITPALITGALVERIKFSALFIFVAVWSLLVYYPMAHMVWGAGGLIGSLGAVDFAGGNVVHISSGISGLVACIMLGKRRGHGMMSYRPHNIPFVVLGAALLWFGWFGFNAGSALNAGPLAVHAFMTTNTAAAAAMLSWMLIEKVKHGKPTVLGAATGAVVGLVAITPGAGFVPLWASIIMGALVSPICFFSVEKVKVKFGYDDALDAFGCHGIGGIWGGIATGIFGQTAINPVAQWNGLFYGDVKLFIAQIISIVITIIFAGGMTFLIIKVMKMFMDIRVDKAEEADGLDLAEHGEQAYPAFNGLD</sequence>
<evidence type="ECO:0000313" key="15">
    <source>
        <dbReference type="Proteomes" id="UP000265930"/>
    </source>
</evidence>